<dbReference type="PANTHER" id="PTHR45992:SF11">
    <property type="entry name" value="ALPHA-TYPE PROTEIN KINASE DOMAIN-CONTAINING PROTEIN"/>
    <property type="match status" value="1"/>
</dbReference>
<reference evidence="8" key="1">
    <citation type="journal article" date="2010" name="Nature">
        <title>The Amphimedon queenslandica genome and the evolution of animal complexity.</title>
        <authorList>
            <person name="Srivastava M."/>
            <person name="Simakov O."/>
            <person name="Chapman J."/>
            <person name="Fahey B."/>
            <person name="Gauthier M.E."/>
            <person name="Mitros T."/>
            <person name="Richards G.S."/>
            <person name="Conaco C."/>
            <person name="Dacre M."/>
            <person name="Hellsten U."/>
            <person name="Larroux C."/>
            <person name="Putnam N.H."/>
            <person name="Stanke M."/>
            <person name="Adamska M."/>
            <person name="Darling A."/>
            <person name="Degnan S.M."/>
            <person name="Oakley T.H."/>
            <person name="Plachetzki D.C."/>
            <person name="Zhai Y."/>
            <person name="Adamski M."/>
            <person name="Calcino A."/>
            <person name="Cummins S.F."/>
            <person name="Goodstein D.M."/>
            <person name="Harris C."/>
            <person name="Jackson D.J."/>
            <person name="Leys S.P."/>
            <person name="Shu S."/>
            <person name="Woodcroft B.J."/>
            <person name="Vervoort M."/>
            <person name="Kosik K.S."/>
            <person name="Manning G."/>
            <person name="Degnan B.M."/>
            <person name="Rokhsar D.S."/>
        </authorList>
    </citation>
    <scope>NUCLEOTIDE SEQUENCE [LARGE SCALE GENOMIC DNA]</scope>
</reference>
<accession>A0A1X7TIV7</accession>
<dbReference type="InterPro" id="IPR004166">
    <property type="entry name" value="a-kinase_dom"/>
</dbReference>
<evidence type="ECO:0000256" key="5">
    <source>
        <dbReference type="ARBA" id="ARBA00022840"/>
    </source>
</evidence>
<dbReference type="Proteomes" id="UP000007879">
    <property type="component" value="Unassembled WGS sequence"/>
</dbReference>
<keyword evidence="3" id="KW-0547">Nucleotide-binding</keyword>
<evidence type="ECO:0000256" key="4">
    <source>
        <dbReference type="ARBA" id="ARBA00022777"/>
    </source>
</evidence>
<name>A0A1X7TIV7_AMPQE</name>
<dbReference type="InterPro" id="IPR011009">
    <property type="entry name" value="Kinase-like_dom_sf"/>
</dbReference>
<evidence type="ECO:0000313" key="8">
    <source>
        <dbReference type="Proteomes" id="UP000007879"/>
    </source>
</evidence>
<feature type="domain" description="Alpha-type protein kinase" evidence="6">
    <location>
        <begin position="1"/>
        <end position="204"/>
    </location>
</feature>
<keyword evidence="8" id="KW-1185">Reference proteome</keyword>
<dbReference type="OrthoDB" id="5957748at2759"/>
<dbReference type="SMART" id="SM00811">
    <property type="entry name" value="Alpha_kinase"/>
    <property type="match status" value="1"/>
</dbReference>
<protein>
    <recommendedName>
        <fullName evidence="6">Alpha-type protein kinase domain-containing protein</fullName>
    </recommendedName>
</protein>
<dbReference type="KEGG" id="aqu:105314780"/>
<dbReference type="Pfam" id="PF02816">
    <property type="entry name" value="Alpha_kinase"/>
    <property type="match status" value="1"/>
</dbReference>
<dbReference type="PROSITE" id="PS51158">
    <property type="entry name" value="ALPHA_KINASE"/>
    <property type="match status" value="1"/>
</dbReference>
<dbReference type="InParanoid" id="A0A1X7TIV7"/>
<dbReference type="Gene3D" id="3.20.200.10">
    <property type="entry name" value="MHCK/EF2 kinase"/>
    <property type="match status" value="1"/>
</dbReference>
<gene>
    <name evidence="7" type="primary">105314780</name>
</gene>
<evidence type="ECO:0000256" key="1">
    <source>
        <dbReference type="ARBA" id="ARBA00022527"/>
    </source>
</evidence>
<dbReference type="EnsemblMetazoa" id="XM_011409149.1">
    <property type="protein sequence ID" value="XP_011407451.1"/>
    <property type="gene ID" value="LOC105314780"/>
</dbReference>
<reference evidence="7" key="2">
    <citation type="submission" date="2017-05" db="UniProtKB">
        <authorList>
            <consortium name="EnsemblMetazoa"/>
        </authorList>
    </citation>
    <scope>IDENTIFICATION</scope>
</reference>
<dbReference type="InterPro" id="IPR051852">
    <property type="entry name" value="Alpha-type_PK"/>
</dbReference>
<dbReference type="GO" id="GO:0005524">
    <property type="term" value="F:ATP binding"/>
    <property type="evidence" value="ECO:0007669"/>
    <property type="project" value="UniProtKB-KW"/>
</dbReference>
<evidence type="ECO:0000256" key="2">
    <source>
        <dbReference type="ARBA" id="ARBA00022679"/>
    </source>
</evidence>
<dbReference type="CDD" id="cd04515">
    <property type="entry name" value="Alpha_kinase"/>
    <property type="match status" value="1"/>
</dbReference>
<keyword evidence="2" id="KW-0808">Transferase</keyword>
<keyword evidence="4" id="KW-0418">Kinase</keyword>
<evidence type="ECO:0000256" key="3">
    <source>
        <dbReference type="ARBA" id="ARBA00022741"/>
    </source>
</evidence>
<keyword evidence="1" id="KW-0723">Serine/threonine-protein kinase</keyword>
<dbReference type="PANTHER" id="PTHR45992">
    <property type="entry name" value="EUKARYOTIC ELONGATION FACTOR 2 KINASE-RELATED"/>
    <property type="match status" value="1"/>
</dbReference>
<organism evidence="7">
    <name type="scientific">Amphimedon queenslandica</name>
    <name type="common">Sponge</name>
    <dbReference type="NCBI Taxonomy" id="400682"/>
    <lineage>
        <taxon>Eukaryota</taxon>
        <taxon>Metazoa</taxon>
        <taxon>Porifera</taxon>
        <taxon>Demospongiae</taxon>
        <taxon>Heteroscleromorpha</taxon>
        <taxon>Haplosclerida</taxon>
        <taxon>Niphatidae</taxon>
        <taxon>Amphimedon</taxon>
    </lineage>
</organism>
<dbReference type="EnsemblMetazoa" id="Aqu2.1.14648_001">
    <property type="protein sequence ID" value="Aqu2.1.14648_001"/>
    <property type="gene ID" value="Aqu2.1.14648"/>
</dbReference>
<evidence type="ECO:0000313" key="7">
    <source>
        <dbReference type="EnsemblMetazoa" id="Aqu2.1.14648_001"/>
    </source>
</evidence>
<evidence type="ECO:0000259" key="6">
    <source>
        <dbReference type="PROSITE" id="PS51158"/>
    </source>
</evidence>
<dbReference type="SUPFAM" id="SSF56112">
    <property type="entry name" value="Protein kinase-like (PK-like)"/>
    <property type="match status" value="1"/>
</dbReference>
<proteinExistence type="predicted"/>
<dbReference type="GO" id="GO:0004674">
    <property type="term" value="F:protein serine/threonine kinase activity"/>
    <property type="evidence" value="ECO:0007669"/>
    <property type="project" value="UniProtKB-KW"/>
</dbReference>
<keyword evidence="5" id="KW-0067">ATP-binding</keyword>
<sequence>MSVWKSSFDLELFAQGRFRYAFKGHYTQHPTKCGQNIVVKKFKDNYIWERKGWDSTLKIYSKAQEYASGFGGGLEFTECELGTVTEVGDCTKVKLDEYTVNEDFLEGEFIKWCNNYGYVSVEARGVDSILTAFMHWSWVKGKGEEMVADIQGVKNGNHYRLTDPAMISVKREYGATDTGIEAMAMFFITHSCVGTCNGLPKPTFGQFVGRIPDEILQRALNFQHSSVRGTTYFNECKFPEAVRDAITPIFLAIAQGK</sequence>
<dbReference type="AlphaFoldDB" id="A0A1X7TIV7"/>